<dbReference type="EMBL" id="JACHXK010000012">
    <property type="protein sequence ID" value="MBB3112466.1"/>
    <property type="molecule type" value="Genomic_DNA"/>
</dbReference>
<evidence type="ECO:0000313" key="2">
    <source>
        <dbReference type="Proteomes" id="UP000570361"/>
    </source>
</evidence>
<evidence type="ECO:0000313" key="1">
    <source>
        <dbReference type="EMBL" id="MBB3112466.1"/>
    </source>
</evidence>
<protein>
    <submittedName>
        <fullName evidence="1">Uncharacterized protein</fullName>
    </submittedName>
</protein>
<dbReference type="Proteomes" id="UP000570361">
    <property type="component" value="Unassembled WGS sequence"/>
</dbReference>
<name>A0A7W5FPL0_9BACL</name>
<proteinExistence type="predicted"/>
<sequence length="110" mass="12995">MGENQTIRLAIEESIRFLESGPDLDASGEYSRRKWDGAWWHMAALYEMGEVKRIPESAIVRAKYWLQTQVWQIRKLIFIRKRAPLYQHFLHSKPSYGIQTAISLNRKPSF</sequence>
<keyword evidence="2" id="KW-1185">Reference proteome</keyword>
<dbReference type="AlphaFoldDB" id="A0A7W5FPL0"/>
<gene>
    <name evidence="1" type="ORF">FHS18_004567</name>
</gene>
<organism evidence="1 2">
    <name type="scientific">Paenibacillus phyllosphaerae</name>
    <dbReference type="NCBI Taxonomy" id="274593"/>
    <lineage>
        <taxon>Bacteria</taxon>
        <taxon>Bacillati</taxon>
        <taxon>Bacillota</taxon>
        <taxon>Bacilli</taxon>
        <taxon>Bacillales</taxon>
        <taxon>Paenibacillaceae</taxon>
        <taxon>Paenibacillus</taxon>
    </lineage>
</organism>
<dbReference type="RefSeq" id="WP_246427834.1">
    <property type="nucleotide sequence ID" value="NZ_JACHXK010000012.1"/>
</dbReference>
<reference evidence="1 2" key="1">
    <citation type="submission" date="2020-08" db="EMBL/GenBank/DDBJ databases">
        <title>Genomic Encyclopedia of Type Strains, Phase III (KMG-III): the genomes of soil and plant-associated and newly described type strains.</title>
        <authorList>
            <person name="Whitman W."/>
        </authorList>
    </citation>
    <scope>NUCLEOTIDE SEQUENCE [LARGE SCALE GENOMIC DNA]</scope>
    <source>
        <strain evidence="1 2">CECT 5862</strain>
    </source>
</reference>
<comment type="caution">
    <text evidence="1">The sequence shown here is derived from an EMBL/GenBank/DDBJ whole genome shotgun (WGS) entry which is preliminary data.</text>
</comment>
<accession>A0A7W5FPL0</accession>